<dbReference type="Proteomes" id="UP000270678">
    <property type="component" value="Chromosome"/>
</dbReference>
<dbReference type="RefSeq" id="WP_126996218.1">
    <property type="nucleotide sequence ID" value="NZ_CP034346.1"/>
</dbReference>
<dbReference type="KEGG" id="plut:EI981_05705"/>
<dbReference type="OrthoDB" id="1788793at2"/>
<dbReference type="AlphaFoldDB" id="A0A3Q9I6Z6"/>
<gene>
    <name evidence="1" type="ORF">EI981_05705</name>
</gene>
<organism evidence="1 2">
    <name type="scientific">Paenibacillus lutimineralis</name>
    <dbReference type="NCBI Taxonomy" id="2707005"/>
    <lineage>
        <taxon>Bacteria</taxon>
        <taxon>Bacillati</taxon>
        <taxon>Bacillota</taxon>
        <taxon>Bacilli</taxon>
        <taxon>Bacillales</taxon>
        <taxon>Paenibacillaceae</taxon>
        <taxon>Paenibacillus</taxon>
    </lineage>
</organism>
<evidence type="ECO:0000313" key="1">
    <source>
        <dbReference type="EMBL" id="AZS13994.1"/>
    </source>
</evidence>
<name>A0A3Q9I6Z6_9BACL</name>
<proteinExistence type="predicted"/>
<dbReference type="EMBL" id="CP034346">
    <property type="protein sequence ID" value="AZS13994.1"/>
    <property type="molecule type" value="Genomic_DNA"/>
</dbReference>
<keyword evidence="2" id="KW-1185">Reference proteome</keyword>
<evidence type="ECO:0000313" key="2">
    <source>
        <dbReference type="Proteomes" id="UP000270678"/>
    </source>
</evidence>
<protein>
    <submittedName>
        <fullName evidence="1">Uncharacterized protein</fullName>
    </submittedName>
</protein>
<reference evidence="2" key="1">
    <citation type="submission" date="2018-12" db="EMBL/GenBank/DDBJ databases">
        <title>Complete genome sequence of Paenibacillus sp. MBLB1234.</title>
        <authorList>
            <person name="Nam Y.-D."/>
            <person name="Kang J."/>
            <person name="Chung W.-H."/>
            <person name="Park Y.S."/>
        </authorList>
    </citation>
    <scope>NUCLEOTIDE SEQUENCE [LARGE SCALE GENOMIC DNA]</scope>
    <source>
        <strain evidence="2">MBLB1234</strain>
    </source>
</reference>
<accession>A0A3Q9I6Z6</accession>
<sequence length="928" mass="105423">MRGRIIVLLLSILIYSILPEVNIHAEPKEVVEDKINPEEYFKTLTPAKVLQIANKDMEELYGIKNFFPQKAKGRELNTTLLQQQINEAMKAPEKFTGFDIVYGTSHGKEITHKGKVMTRYSGYNVFGDPVSTDGFPWDAGWSGTKIQSFNLIPTPWEPKDLNRQFDYFPTNFGSDPPEKLTDYLGDKTFEGKIIEALNAEYGEEPYGANLMYNNQNKQYATKTVYDKNTAPKGGWIKYVHVIQPPTYLSQGFGRVYLKVGTYMDVPIAAFMNTKPNDISAEFVDLPSGAMAGEEVQVSVWLRSTFPKRETTKFSWSVTRKSDGLPLTAAENQLKFSGGVAAESGEIGISKTEKRRLTVSFVMPESDVRIQFKVNEEGKEPEEVLLDNNVLDSDVLGAVKLIVPRELKLPYDMLTKKEKISLPSSTATLQLPDLTEAKWTGNATGKLTVTNLTKELQKDFEIHNNPEINEASSVITRTPIVTYTIRRVDYGDDPMGGNWLKLDKPGTPLSKTGEVHTEGSVSRPYEYKRYYTVCTGEGEEKKCEEKSETLTGTATAQFSPNTVSNTYDMYVYNGMKDVPKRKYRDEIEDNQTDSLVKNLYWTNEPYDYDVIRWMHHQDVEGKKYDWTQAPGQYKREFIQQASGSVEWDIKSSMRDEYAQARDAAAKRKNNKKLYDKAVFATDKVLQEHDYPIKSGYYFNPAGSYTFTVTTEVFKKEKPEDMTGDHKDLLNSLIKSFRYETDLMFINNQKVAVNIKNDKLTGKGGGFEREPGILSVEDSKSVNETSLISVLDRNADPSRYTKKVKEIEYSDKRGGDSDKFWKMVLEGYSESYTLGKYTDYTYREYVKAGQHMYKITETSTITIVVNSGNVPLYTHANMPNGNYYIKVWFDKVNMTDGNHAYAGLKTLQGFENLDSIKVTVVGSMFDDLNN</sequence>